<gene>
    <name evidence="2" type="ORF">HMPREF1218_0939</name>
</gene>
<comment type="caution">
    <text evidence="2">The sequence shown here is derived from an EMBL/GenBank/DDBJ whole genome shotgun (WGS) entry which is preliminary data.</text>
</comment>
<evidence type="ECO:0000259" key="1">
    <source>
        <dbReference type="Pfam" id="PF08291"/>
    </source>
</evidence>
<dbReference type="EMBL" id="AWET01000032">
    <property type="protein sequence ID" value="ERK01066.1"/>
    <property type="molecule type" value="Genomic_DNA"/>
</dbReference>
<dbReference type="PATRIC" id="fig|1081904.3.peg.1390"/>
<dbReference type="Pfam" id="PF08291">
    <property type="entry name" value="Peptidase_M15_3"/>
    <property type="match status" value="1"/>
</dbReference>
<name>U2L9R4_9BACT</name>
<dbReference type="InterPro" id="IPR013230">
    <property type="entry name" value="Peptidase_M15A_C"/>
</dbReference>
<dbReference type="Gene3D" id="3.30.1380.10">
    <property type="match status" value="1"/>
</dbReference>
<keyword evidence="3" id="KW-1185">Reference proteome</keyword>
<dbReference type="RefSeq" id="WP_021584068.1">
    <property type="nucleotide sequence ID" value="NZ_AWET01000032.1"/>
</dbReference>
<dbReference type="SUPFAM" id="SSF55166">
    <property type="entry name" value="Hedgehog/DD-peptidase"/>
    <property type="match status" value="1"/>
</dbReference>
<reference evidence="2 3" key="1">
    <citation type="submission" date="2013-08" db="EMBL/GenBank/DDBJ databases">
        <authorList>
            <person name="Durkin A.S."/>
            <person name="Haft D.R."/>
            <person name="McCorrison J."/>
            <person name="Torralba M."/>
            <person name="Gillis M."/>
            <person name="Haft D.H."/>
            <person name="Methe B."/>
            <person name="Sutton G."/>
            <person name="Nelson K.E."/>
        </authorList>
    </citation>
    <scope>NUCLEOTIDE SEQUENCE [LARGE SCALE GENOMIC DNA]</scope>
    <source>
        <strain evidence="2 3">F0068</strain>
    </source>
</reference>
<sequence length="209" mass="23868">MNTINYPDPARLLEFKPQSTGNVQVTETQPTVAADRKLGNLTFQELQLLLTPHFSLWEMVRSGTAIRLGIDNRPQPEHIARMRALCENVLEPLRRRFGVIRITSGFRCPALNRAVHGVRHSQHLYGEAADIHVPNRRAAQRLFEFIRHSLPFDQLLLERINGCGTGWIHVSYRSDRGPNRELANSNFQALYPFIPSSSRPDNSLFDADF</sequence>
<feature type="domain" description="Peptidase M15A C-terminal" evidence="1">
    <location>
        <begin position="52"/>
        <end position="170"/>
    </location>
</feature>
<organism evidence="2 3">
    <name type="scientific">Hoylesella pleuritidis F0068</name>
    <dbReference type="NCBI Taxonomy" id="1081904"/>
    <lineage>
        <taxon>Bacteria</taxon>
        <taxon>Pseudomonadati</taxon>
        <taxon>Bacteroidota</taxon>
        <taxon>Bacteroidia</taxon>
        <taxon>Bacteroidales</taxon>
        <taxon>Prevotellaceae</taxon>
        <taxon>Hoylesella</taxon>
    </lineage>
</organism>
<proteinExistence type="predicted"/>
<dbReference type="InterPro" id="IPR009045">
    <property type="entry name" value="Zn_M74/Hedgehog-like"/>
</dbReference>
<dbReference type="AlphaFoldDB" id="U2L9R4"/>
<protein>
    <submittedName>
        <fullName evidence="2">Peptidase M15</fullName>
    </submittedName>
</protein>
<evidence type="ECO:0000313" key="2">
    <source>
        <dbReference type="EMBL" id="ERK01066.1"/>
    </source>
</evidence>
<evidence type="ECO:0000313" key="3">
    <source>
        <dbReference type="Proteomes" id="UP000016600"/>
    </source>
</evidence>
<accession>U2L9R4</accession>
<dbReference type="Proteomes" id="UP000016600">
    <property type="component" value="Unassembled WGS sequence"/>
</dbReference>